<comment type="caution">
    <text evidence="1">The sequence shown here is derived from an EMBL/GenBank/DDBJ whole genome shotgun (WGS) entry which is preliminary data.</text>
</comment>
<evidence type="ECO:0000313" key="1">
    <source>
        <dbReference type="EMBL" id="OUT18936.1"/>
    </source>
</evidence>
<dbReference type="AlphaFoldDB" id="A0A1Y5NDH9"/>
<protein>
    <submittedName>
        <fullName evidence="1">Uncharacterized protein</fullName>
    </submittedName>
</protein>
<dbReference type="EMBL" id="NDYR01000006">
    <property type="protein sequence ID" value="OUT18936.1"/>
    <property type="molecule type" value="Genomic_DNA"/>
</dbReference>
<name>A0A1Y5NDH9_9BACT</name>
<organism evidence="1 2">
    <name type="scientific">Campylobacter concisus</name>
    <dbReference type="NCBI Taxonomy" id="199"/>
    <lineage>
        <taxon>Bacteria</taxon>
        <taxon>Pseudomonadati</taxon>
        <taxon>Campylobacterota</taxon>
        <taxon>Epsilonproteobacteria</taxon>
        <taxon>Campylobacterales</taxon>
        <taxon>Campylobacteraceae</taxon>
        <taxon>Campylobacter</taxon>
    </lineage>
</organism>
<dbReference type="Proteomes" id="UP000196534">
    <property type="component" value="Unassembled WGS sequence"/>
</dbReference>
<proteinExistence type="predicted"/>
<gene>
    <name evidence="1" type="ORF">B9N61_01845</name>
</gene>
<evidence type="ECO:0000313" key="2">
    <source>
        <dbReference type="Proteomes" id="UP000196534"/>
    </source>
</evidence>
<accession>A0A1Y5NDH9</accession>
<reference evidence="1 2" key="1">
    <citation type="submission" date="2017-04" db="EMBL/GenBank/DDBJ databases">
        <title>Complete genome of Campylobacter concisus ATCC 33237T and draft genomes for an additional eight well characterized C. concisus strains.</title>
        <authorList>
            <person name="Cornelius A.J."/>
            <person name="Miller W.G."/>
            <person name="Lastovica A.J."/>
            <person name="On S.L."/>
            <person name="French N.P."/>
            <person name="Vandenberg O."/>
            <person name="Biggs P.J."/>
        </authorList>
    </citation>
    <scope>NUCLEOTIDE SEQUENCE [LARGE SCALE GENOMIC DNA]</scope>
    <source>
        <strain evidence="1 2">Lasto205.94</strain>
    </source>
</reference>
<dbReference type="RefSeq" id="WP_087585673.1">
    <property type="nucleotide sequence ID" value="NZ_CABMKP010000006.1"/>
</dbReference>
<sequence>MKILGDELIKFEPLFLCSNEADVLSGRQNLFKFDRNLIKRSIALGTSFSVFVSNLNEAIIANAAGAKFIIADIDIAKDLAKVAESYLFDALIAVLIKDEIELTQLAKFNIDAAILPNAIKNKEKNGNF</sequence>